<dbReference type="EMBL" id="CP070273">
    <property type="protein sequence ID" value="QRV24427.1"/>
    <property type="molecule type" value="Genomic_DNA"/>
</dbReference>
<accession>A0ABX7IQ29</accession>
<evidence type="ECO:0000313" key="1">
    <source>
        <dbReference type="EMBL" id="QRV24427.1"/>
    </source>
</evidence>
<dbReference type="Proteomes" id="UP000644167">
    <property type="component" value="Chromosome"/>
</dbReference>
<evidence type="ECO:0000313" key="2">
    <source>
        <dbReference type="Proteomes" id="UP000644167"/>
    </source>
</evidence>
<name>A0ABX7IQ29_9GAMM</name>
<gene>
    <name evidence="1" type="ORF">JSY38_02500</name>
</gene>
<keyword evidence="2" id="KW-1185">Reference proteome</keyword>
<sequence length="237" mass="28275">MKLDNKELYDLLKRKKVSNFFHANTVATSITFIQEGGLLSRQGIEEQTLYQTPQTSDEIDKLFDVFGDIFLDTTDLHGHFSRQNHYGPVLFRFKLELLLDENLDIWVTNNNPIHWDRHSEPEENYFQSVKELARKWDDYDIQRKMFTVRKPTSPILFEYLEEIILDNPKVKISDDVSLRKESRRALKKATKEKTQLRELLTWRECGHCFCQDNYLKQVQVPELIQKFLPTYHAEFEK</sequence>
<reference evidence="1 2" key="1">
    <citation type="submission" date="2021-02" db="EMBL/GenBank/DDBJ databases">
        <title>The genome of Marinomonas foliarum JZW.</title>
        <authorList>
            <person name="Sun M."/>
        </authorList>
    </citation>
    <scope>NUCLEOTIDE SEQUENCE [LARGE SCALE GENOMIC DNA]</scope>
    <source>
        <strain evidence="1 2">JZW</strain>
    </source>
</reference>
<organism evidence="1 2">
    <name type="scientific">Marinomonas foliarum</name>
    <dbReference type="NCBI Taxonomy" id="491950"/>
    <lineage>
        <taxon>Bacteria</taxon>
        <taxon>Pseudomonadati</taxon>
        <taxon>Pseudomonadota</taxon>
        <taxon>Gammaproteobacteria</taxon>
        <taxon>Oceanospirillales</taxon>
        <taxon>Oceanospirillaceae</taxon>
        <taxon>Marinomonas</taxon>
    </lineage>
</organism>
<dbReference type="RefSeq" id="WP_205115110.1">
    <property type="nucleotide sequence ID" value="NZ_CP070273.1"/>
</dbReference>
<protein>
    <submittedName>
        <fullName evidence="1">Uncharacterized protein</fullName>
    </submittedName>
</protein>
<proteinExistence type="predicted"/>